<accession>A0A6I8NKA2</accession>
<keyword evidence="1" id="KW-0677">Repeat</keyword>
<dbReference type="InterPro" id="IPR036770">
    <property type="entry name" value="Ankyrin_rpt-contain_sf"/>
</dbReference>
<feature type="repeat" description="ANK" evidence="3">
    <location>
        <begin position="1"/>
        <end position="31"/>
    </location>
</feature>
<feature type="repeat" description="ANK" evidence="3">
    <location>
        <begin position="32"/>
        <end position="64"/>
    </location>
</feature>
<evidence type="ECO:0000313" key="5">
    <source>
        <dbReference type="Proteomes" id="UP000002279"/>
    </source>
</evidence>
<evidence type="ECO:0000256" key="2">
    <source>
        <dbReference type="ARBA" id="ARBA00023043"/>
    </source>
</evidence>
<dbReference type="SUPFAM" id="SSF48403">
    <property type="entry name" value="Ankyrin repeat"/>
    <property type="match status" value="1"/>
</dbReference>
<reference evidence="4" key="2">
    <citation type="submission" date="2025-08" db="UniProtKB">
        <authorList>
            <consortium name="Ensembl"/>
        </authorList>
    </citation>
    <scope>IDENTIFICATION</scope>
    <source>
        <strain evidence="4">Glennie</strain>
    </source>
</reference>
<dbReference type="PROSITE" id="PS50088">
    <property type="entry name" value="ANK_REPEAT"/>
    <property type="match status" value="3"/>
</dbReference>
<feature type="repeat" description="ANK" evidence="3">
    <location>
        <begin position="65"/>
        <end position="97"/>
    </location>
</feature>
<dbReference type="Proteomes" id="UP000002279">
    <property type="component" value="Chromosome 20"/>
</dbReference>
<proteinExistence type="predicted"/>
<dbReference type="Bgee" id="ENSOANG00000046186">
    <property type="expression patterns" value="Expressed in fibroblast and 8 other cell types or tissues"/>
</dbReference>
<reference evidence="4" key="3">
    <citation type="submission" date="2025-09" db="UniProtKB">
        <authorList>
            <consortium name="Ensembl"/>
        </authorList>
    </citation>
    <scope>IDENTIFICATION</scope>
    <source>
        <strain evidence="4">Glennie</strain>
    </source>
</reference>
<dbReference type="InterPro" id="IPR050889">
    <property type="entry name" value="Dendritic_Spine_Reg/Scaffold"/>
</dbReference>
<dbReference type="OMA" id="GCERIAC"/>
<dbReference type="PANTHER" id="PTHR24166:SF47">
    <property type="entry name" value="M-PHASE PHOSPHOPROTEIN 8"/>
    <property type="match status" value="1"/>
</dbReference>
<protein>
    <submittedName>
        <fullName evidence="4">Uncharacterized protein</fullName>
    </submittedName>
</protein>
<dbReference type="SMART" id="SM00248">
    <property type="entry name" value="ANK"/>
    <property type="match status" value="4"/>
</dbReference>
<dbReference type="AlphaFoldDB" id="A0A6I8NKA2"/>
<dbReference type="Pfam" id="PF13637">
    <property type="entry name" value="Ank_4"/>
    <property type="match status" value="1"/>
</dbReference>
<dbReference type="Pfam" id="PF12796">
    <property type="entry name" value="Ank_2"/>
    <property type="match status" value="1"/>
</dbReference>
<dbReference type="Gene3D" id="1.25.40.20">
    <property type="entry name" value="Ankyrin repeat-containing domain"/>
    <property type="match status" value="1"/>
</dbReference>
<dbReference type="Ensembl" id="ENSOANT00000055258.1">
    <property type="protein sequence ID" value="ENSOANP00000041165.1"/>
    <property type="gene ID" value="ENSOANG00000046186.1"/>
</dbReference>
<evidence type="ECO:0000313" key="4">
    <source>
        <dbReference type="Ensembl" id="ENSOANP00000041165.1"/>
    </source>
</evidence>
<dbReference type="InterPro" id="IPR002110">
    <property type="entry name" value="Ankyrin_rpt"/>
</dbReference>
<reference evidence="4 5" key="1">
    <citation type="journal article" date="2008" name="Nature">
        <title>Genome analysis of the platypus reveals unique signatures of evolution.</title>
        <authorList>
            <person name="Warren W.C."/>
            <person name="Hillier L.W."/>
            <person name="Marshall Graves J.A."/>
            <person name="Birney E."/>
            <person name="Ponting C.P."/>
            <person name="Grutzner F."/>
            <person name="Belov K."/>
            <person name="Miller W."/>
            <person name="Clarke L."/>
            <person name="Chinwalla A.T."/>
            <person name="Yang S.P."/>
            <person name="Heger A."/>
            <person name="Locke D.P."/>
            <person name="Miethke P."/>
            <person name="Waters P.D."/>
            <person name="Veyrunes F."/>
            <person name="Fulton L."/>
            <person name="Fulton B."/>
            <person name="Graves T."/>
            <person name="Wallis J."/>
            <person name="Puente X.S."/>
            <person name="Lopez-Otin C."/>
            <person name="Ordonez G.R."/>
            <person name="Eichler E.E."/>
            <person name="Chen L."/>
            <person name="Cheng Z."/>
            <person name="Deakin J.E."/>
            <person name="Alsop A."/>
            <person name="Thompson K."/>
            <person name="Kirby P."/>
            <person name="Papenfuss A.T."/>
            <person name="Wakefield M.J."/>
            <person name="Olender T."/>
            <person name="Lancet D."/>
            <person name="Huttley G.A."/>
            <person name="Smit A.F."/>
            <person name="Pask A."/>
            <person name="Temple-Smith P."/>
            <person name="Batzer M.A."/>
            <person name="Walker J.A."/>
            <person name="Konkel M.K."/>
            <person name="Harris R.S."/>
            <person name="Whittington C.M."/>
            <person name="Wong E.S."/>
            <person name="Gemmell N.J."/>
            <person name="Buschiazzo E."/>
            <person name="Vargas Jentzsch I.M."/>
            <person name="Merkel A."/>
            <person name="Schmitz J."/>
            <person name="Zemann A."/>
            <person name="Churakov G."/>
            <person name="Kriegs J.O."/>
            <person name="Brosius J."/>
            <person name="Murchison E.P."/>
            <person name="Sachidanandam R."/>
            <person name="Smith C."/>
            <person name="Hannon G.J."/>
            <person name="Tsend-Ayush E."/>
            <person name="McMillan D."/>
            <person name="Attenborough R."/>
            <person name="Rens W."/>
            <person name="Ferguson-Smith M."/>
            <person name="Lefevre C.M."/>
            <person name="Sharp J.A."/>
            <person name="Nicholas K.R."/>
            <person name="Ray D.A."/>
            <person name="Kube M."/>
            <person name="Reinhardt R."/>
            <person name="Pringle T.H."/>
            <person name="Taylor J."/>
            <person name="Jones R.C."/>
            <person name="Nixon B."/>
            <person name="Dacheux J.L."/>
            <person name="Niwa H."/>
            <person name="Sekita Y."/>
            <person name="Huang X."/>
            <person name="Stark A."/>
            <person name="Kheradpour P."/>
            <person name="Kellis M."/>
            <person name="Flicek P."/>
            <person name="Chen Y."/>
            <person name="Webber C."/>
            <person name="Hardison R."/>
            <person name="Nelson J."/>
            <person name="Hallsworth-Pepin K."/>
            <person name="Delehaunty K."/>
            <person name="Markovic C."/>
            <person name="Minx P."/>
            <person name="Feng Y."/>
            <person name="Kremitzki C."/>
            <person name="Mitreva M."/>
            <person name="Glasscock J."/>
            <person name="Wylie T."/>
            <person name="Wohldmann P."/>
            <person name="Thiru P."/>
            <person name="Nhan M.N."/>
            <person name="Pohl C.S."/>
            <person name="Smith S.M."/>
            <person name="Hou S."/>
            <person name="Nefedov M."/>
            <person name="de Jong P.J."/>
            <person name="Renfree M.B."/>
            <person name="Mardis E.R."/>
            <person name="Wilson R.K."/>
        </authorList>
    </citation>
    <scope>NUCLEOTIDE SEQUENCE [LARGE SCALE GENOMIC DNA]</scope>
    <source>
        <strain evidence="4 5">Glennie</strain>
    </source>
</reference>
<dbReference type="PANTHER" id="PTHR24166">
    <property type="entry name" value="ROLLING PEBBLES, ISOFORM B"/>
    <property type="match status" value="1"/>
</dbReference>
<dbReference type="InParanoid" id="A0A6I8NKA2"/>
<dbReference type="PROSITE" id="PS50297">
    <property type="entry name" value="ANK_REP_REGION"/>
    <property type="match status" value="2"/>
</dbReference>
<evidence type="ECO:0000256" key="1">
    <source>
        <dbReference type="ARBA" id="ARBA00022737"/>
    </source>
</evidence>
<keyword evidence="2 3" id="KW-0040">ANK repeat</keyword>
<dbReference type="GeneTree" id="ENSGT00730000111087"/>
<sequence length="259" mass="28647">MTLVMLAAAGGQDDLLRLLIKKGAKVNSRQRNGTTALIHAAEKNFLTTVAILLEAGAFVNVQQSNGETALMKACKRGNSDIVRLMIECGADCNILSKHQNSALHFAKQCNNVLVYDLLKNHLEKLSRVAEDTIRDYFEARLAILEPVFPIACHRLCEGPDFSTEFNYKPPQNMAEGSGILLFVFHANFFGKEVIARLCGPCSVQAVVLNDKFQLPIFLDSHFVYSFSPVPGLNKLFIRLKEAPSAKVRELCHGSVEMPL</sequence>
<name>A0A6I8NKA2_ORNAN</name>
<organism evidence="4 5">
    <name type="scientific">Ornithorhynchus anatinus</name>
    <name type="common">Duckbill platypus</name>
    <dbReference type="NCBI Taxonomy" id="9258"/>
    <lineage>
        <taxon>Eukaryota</taxon>
        <taxon>Metazoa</taxon>
        <taxon>Chordata</taxon>
        <taxon>Craniata</taxon>
        <taxon>Vertebrata</taxon>
        <taxon>Euteleostomi</taxon>
        <taxon>Mammalia</taxon>
        <taxon>Monotremata</taxon>
        <taxon>Ornithorhynchidae</taxon>
        <taxon>Ornithorhynchus</taxon>
    </lineage>
</organism>
<evidence type="ECO:0000256" key="3">
    <source>
        <dbReference type="PROSITE-ProRule" id="PRU00023"/>
    </source>
</evidence>
<keyword evidence="5" id="KW-1185">Reference proteome</keyword>